<dbReference type="EMBL" id="LT906479">
    <property type="protein sequence ID" value="SNW02940.1"/>
    <property type="molecule type" value="Genomic_DNA"/>
</dbReference>
<sequence length="31" mass="3277">MISDGLAFTCGDHQDNDAGFICGLNALKVHI</sequence>
<keyword evidence="2" id="KW-1185">Reference proteome</keyword>
<dbReference type="KEGG" id="sfj:SAMEA4384070_3042"/>
<dbReference type="STRING" id="1411141.GCA_001590885_00311"/>
<reference evidence="1 2" key="1">
    <citation type="submission" date="2017-06" db="EMBL/GenBank/DDBJ databases">
        <authorList>
            <consortium name="Pathogen Informatics"/>
        </authorList>
    </citation>
    <scope>NUCLEOTIDE SEQUENCE [LARGE SCALE GENOMIC DNA]</scope>
    <source>
        <strain evidence="1 2">NCTC12148</strain>
    </source>
</reference>
<dbReference type="Proteomes" id="UP000215134">
    <property type="component" value="Chromosome 1"/>
</dbReference>
<evidence type="ECO:0000313" key="1">
    <source>
        <dbReference type="EMBL" id="SNW02940.1"/>
    </source>
</evidence>
<accession>A0A240C4V7</accession>
<name>A0A240C4V7_SERFI</name>
<dbReference type="AlphaFoldDB" id="A0A240C4V7"/>
<gene>
    <name evidence="1" type="ORF">SAMEA4384070_03042</name>
</gene>
<evidence type="ECO:0000313" key="2">
    <source>
        <dbReference type="Proteomes" id="UP000215134"/>
    </source>
</evidence>
<proteinExistence type="predicted"/>
<protein>
    <submittedName>
        <fullName evidence="1">Uncharacterized protein</fullName>
    </submittedName>
</protein>
<organism evidence="1 2">
    <name type="scientific">Serratia ficaria</name>
    <dbReference type="NCBI Taxonomy" id="61651"/>
    <lineage>
        <taxon>Bacteria</taxon>
        <taxon>Pseudomonadati</taxon>
        <taxon>Pseudomonadota</taxon>
        <taxon>Gammaproteobacteria</taxon>
        <taxon>Enterobacterales</taxon>
        <taxon>Yersiniaceae</taxon>
        <taxon>Serratia</taxon>
    </lineage>
</organism>